<comment type="caution">
    <text evidence="7">The sequence shown here is derived from an EMBL/GenBank/DDBJ whole genome shotgun (WGS) entry which is preliminary data.</text>
</comment>
<evidence type="ECO:0000256" key="4">
    <source>
        <dbReference type="ARBA" id="ARBA00023163"/>
    </source>
</evidence>
<evidence type="ECO:0000313" key="7">
    <source>
        <dbReference type="EMBL" id="GGN33088.1"/>
    </source>
</evidence>
<dbReference type="EMBL" id="BMOR01000003">
    <property type="protein sequence ID" value="GGN33088.1"/>
    <property type="molecule type" value="Genomic_DNA"/>
</dbReference>
<feature type="domain" description="HTH tetR-type" evidence="6">
    <location>
        <begin position="28"/>
        <end position="88"/>
    </location>
</feature>
<evidence type="ECO:0000256" key="5">
    <source>
        <dbReference type="PROSITE-ProRule" id="PRU00335"/>
    </source>
</evidence>
<dbReference type="PANTHER" id="PTHR47506">
    <property type="entry name" value="TRANSCRIPTIONAL REGULATORY PROTEIN"/>
    <property type="match status" value="1"/>
</dbReference>
<name>A0ABQ2IZU3_9DEIO</name>
<evidence type="ECO:0000256" key="2">
    <source>
        <dbReference type="ARBA" id="ARBA00023015"/>
    </source>
</evidence>
<proteinExistence type="predicted"/>
<feature type="DNA-binding region" description="H-T-H motif" evidence="5">
    <location>
        <begin position="51"/>
        <end position="70"/>
    </location>
</feature>
<organism evidence="7 8">
    <name type="scientific">Deinococcus daejeonensis</name>
    <dbReference type="NCBI Taxonomy" id="1007098"/>
    <lineage>
        <taxon>Bacteria</taxon>
        <taxon>Thermotogati</taxon>
        <taxon>Deinococcota</taxon>
        <taxon>Deinococci</taxon>
        <taxon>Deinococcales</taxon>
        <taxon>Deinococcaceae</taxon>
        <taxon>Deinococcus</taxon>
    </lineage>
</organism>
<evidence type="ECO:0000313" key="8">
    <source>
        <dbReference type="Proteomes" id="UP000645517"/>
    </source>
</evidence>
<gene>
    <name evidence="7" type="primary">acrR</name>
    <name evidence="7" type="ORF">GCM10010842_10360</name>
</gene>
<dbReference type="PANTHER" id="PTHR47506:SF6">
    <property type="entry name" value="HTH-TYPE TRANSCRIPTIONAL REPRESSOR NEMR"/>
    <property type="match status" value="1"/>
</dbReference>
<evidence type="ECO:0000256" key="3">
    <source>
        <dbReference type="ARBA" id="ARBA00023125"/>
    </source>
</evidence>
<dbReference type="Gene3D" id="1.10.357.10">
    <property type="entry name" value="Tetracycline Repressor, domain 2"/>
    <property type="match status" value="1"/>
</dbReference>
<dbReference type="InterPro" id="IPR036271">
    <property type="entry name" value="Tet_transcr_reg_TetR-rel_C_sf"/>
</dbReference>
<sequence length="226" mass="24432">MPRTALTFAHAAGMLGGMARKVNPIQDRARRAALEKAAYLAIYERGYAGVTLADIAAHAGVSRGTLVYHFGSRAGLLAAVMRRFSRTIAVATRRAVRLSGTPEGKLRAYVDNQFYGLVNTRRFYTVSLDFLAAATRDAELMTMQRAFLAESLAVDLELARLAGSAGAEGRARLLRAIVEGLSVRFLADPDPDLALYRADCMTGLRAVLGWPPEDADGREQGSLELS</sequence>
<dbReference type="Pfam" id="PF13977">
    <property type="entry name" value="TetR_C_6"/>
    <property type="match status" value="1"/>
</dbReference>
<dbReference type="PRINTS" id="PR00455">
    <property type="entry name" value="HTHTETR"/>
</dbReference>
<protein>
    <submittedName>
        <fullName evidence="7">TetR family transcriptional regulator</fullName>
    </submittedName>
</protein>
<keyword evidence="2" id="KW-0805">Transcription regulation</keyword>
<keyword evidence="4" id="KW-0804">Transcription</keyword>
<dbReference type="PROSITE" id="PS50977">
    <property type="entry name" value="HTH_TETR_2"/>
    <property type="match status" value="1"/>
</dbReference>
<keyword evidence="3 5" id="KW-0238">DNA-binding</keyword>
<dbReference type="SUPFAM" id="SSF46689">
    <property type="entry name" value="Homeodomain-like"/>
    <property type="match status" value="1"/>
</dbReference>
<accession>A0ABQ2IZU3</accession>
<evidence type="ECO:0000259" key="6">
    <source>
        <dbReference type="PROSITE" id="PS50977"/>
    </source>
</evidence>
<dbReference type="SUPFAM" id="SSF48498">
    <property type="entry name" value="Tetracyclin repressor-like, C-terminal domain"/>
    <property type="match status" value="1"/>
</dbReference>
<dbReference type="Proteomes" id="UP000645517">
    <property type="component" value="Unassembled WGS sequence"/>
</dbReference>
<keyword evidence="1" id="KW-0678">Repressor</keyword>
<evidence type="ECO:0000256" key="1">
    <source>
        <dbReference type="ARBA" id="ARBA00022491"/>
    </source>
</evidence>
<dbReference type="InterPro" id="IPR009057">
    <property type="entry name" value="Homeodomain-like_sf"/>
</dbReference>
<reference evidence="8" key="1">
    <citation type="journal article" date="2019" name="Int. J. Syst. Evol. Microbiol.">
        <title>The Global Catalogue of Microorganisms (GCM) 10K type strain sequencing project: providing services to taxonomists for standard genome sequencing and annotation.</title>
        <authorList>
            <consortium name="The Broad Institute Genomics Platform"/>
            <consortium name="The Broad Institute Genome Sequencing Center for Infectious Disease"/>
            <person name="Wu L."/>
            <person name="Ma J."/>
        </authorList>
    </citation>
    <scope>NUCLEOTIDE SEQUENCE [LARGE SCALE GENOMIC DNA]</scope>
    <source>
        <strain evidence="8">JCM 16918</strain>
    </source>
</reference>
<dbReference type="Pfam" id="PF00440">
    <property type="entry name" value="TetR_N"/>
    <property type="match status" value="1"/>
</dbReference>
<keyword evidence="8" id="KW-1185">Reference proteome</keyword>
<dbReference type="InterPro" id="IPR039538">
    <property type="entry name" value="BetI_C"/>
</dbReference>
<dbReference type="InterPro" id="IPR001647">
    <property type="entry name" value="HTH_TetR"/>
</dbReference>